<reference evidence="1" key="1">
    <citation type="submission" date="2018-02" db="EMBL/GenBank/DDBJ databases">
        <title>Rhizophora mucronata_Transcriptome.</title>
        <authorList>
            <person name="Meera S.P."/>
            <person name="Sreeshan A."/>
            <person name="Augustine A."/>
        </authorList>
    </citation>
    <scope>NUCLEOTIDE SEQUENCE</scope>
    <source>
        <tissue evidence="1">Leaf</tissue>
    </source>
</reference>
<accession>A0A2P2ITX4</accession>
<name>A0A2P2ITX4_RHIMU</name>
<protein>
    <submittedName>
        <fullName evidence="1">Uncharacterized protein</fullName>
    </submittedName>
</protein>
<organism evidence="1">
    <name type="scientific">Rhizophora mucronata</name>
    <name type="common">Asiatic mangrove</name>
    <dbReference type="NCBI Taxonomy" id="61149"/>
    <lineage>
        <taxon>Eukaryota</taxon>
        <taxon>Viridiplantae</taxon>
        <taxon>Streptophyta</taxon>
        <taxon>Embryophyta</taxon>
        <taxon>Tracheophyta</taxon>
        <taxon>Spermatophyta</taxon>
        <taxon>Magnoliopsida</taxon>
        <taxon>eudicotyledons</taxon>
        <taxon>Gunneridae</taxon>
        <taxon>Pentapetalae</taxon>
        <taxon>rosids</taxon>
        <taxon>fabids</taxon>
        <taxon>Malpighiales</taxon>
        <taxon>Rhizophoraceae</taxon>
        <taxon>Rhizophora</taxon>
    </lineage>
</organism>
<dbReference type="AlphaFoldDB" id="A0A2P2ITX4"/>
<evidence type="ECO:0000313" key="1">
    <source>
        <dbReference type="EMBL" id="MBW84695.1"/>
    </source>
</evidence>
<proteinExistence type="predicted"/>
<dbReference type="EMBL" id="GGEC01004212">
    <property type="protein sequence ID" value="MBW84695.1"/>
    <property type="molecule type" value="Transcribed_RNA"/>
</dbReference>
<sequence length="34" mass="4135">MLCKVELFTDYLYLYNLTFFSLRELALLFELKPS</sequence>